<organism evidence="3 4">
    <name type="scientific">Linum trigynum</name>
    <dbReference type="NCBI Taxonomy" id="586398"/>
    <lineage>
        <taxon>Eukaryota</taxon>
        <taxon>Viridiplantae</taxon>
        <taxon>Streptophyta</taxon>
        <taxon>Embryophyta</taxon>
        <taxon>Tracheophyta</taxon>
        <taxon>Spermatophyta</taxon>
        <taxon>Magnoliopsida</taxon>
        <taxon>eudicotyledons</taxon>
        <taxon>Gunneridae</taxon>
        <taxon>Pentapetalae</taxon>
        <taxon>rosids</taxon>
        <taxon>fabids</taxon>
        <taxon>Malpighiales</taxon>
        <taxon>Linaceae</taxon>
        <taxon>Linum</taxon>
    </lineage>
</organism>
<evidence type="ECO:0000256" key="1">
    <source>
        <dbReference type="SAM" id="MobiDB-lite"/>
    </source>
</evidence>
<feature type="region of interest" description="Disordered" evidence="1">
    <location>
        <begin position="1"/>
        <end position="24"/>
    </location>
</feature>
<keyword evidence="2" id="KW-0472">Membrane</keyword>
<reference evidence="3 4" key="1">
    <citation type="submission" date="2024-04" db="EMBL/GenBank/DDBJ databases">
        <authorList>
            <person name="Fracassetti M."/>
        </authorList>
    </citation>
    <scope>NUCLEOTIDE SEQUENCE [LARGE SCALE GENOMIC DNA]</scope>
</reference>
<gene>
    <name evidence="3" type="ORF">LTRI10_LOCUS26437</name>
</gene>
<protein>
    <submittedName>
        <fullName evidence="3">Uncharacterized protein</fullName>
    </submittedName>
</protein>
<accession>A0AAV2EH38</accession>
<dbReference type="Proteomes" id="UP001497516">
    <property type="component" value="Chromosome 4"/>
</dbReference>
<sequence>MSSKNNIFKPNRRSAAASSNLTPDRSRRRFCTIISTMLAIYFVIPCFDSFSASVLLPFVIHNQISISRMFAPTQPLSIASIEILIGSNFYEATQAEVRRNLYATSSRSFFPPPTAQNHGP</sequence>
<keyword evidence="4" id="KW-1185">Reference proteome</keyword>
<feature type="transmembrane region" description="Helical" evidence="2">
    <location>
        <begin position="30"/>
        <end position="60"/>
    </location>
</feature>
<evidence type="ECO:0000256" key="2">
    <source>
        <dbReference type="SAM" id="Phobius"/>
    </source>
</evidence>
<keyword evidence="2" id="KW-1133">Transmembrane helix</keyword>
<dbReference type="AlphaFoldDB" id="A0AAV2EH38"/>
<dbReference type="EMBL" id="OZ034817">
    <property type="protein sequence ID" value="CAL1385286.1"/>
    <property type="molecule type" value="Genomic_DNA"/>
</dbReference>
<proteinExistence type="predicted"/>
<name>A0AAV2EH38_9ROSI</name>
<evidence type="ECO:0000313" key="4">
    <source>
        <dbReference type="Proteomes" id="UP001497516"/>
    </source>
</evidence>
<keyword evidence="2" id="KW-0812">Transmembrane</keyword>
<evidence type="ECO:0000313" key="3">
    <source>
        <dbReference type="EMBL" id="CAL1385286.1"/>
    </source>
</evidence>